<feature type="transmembrane region" description="Helical" evidence="7">
    <location>
        <begin position="170"/>
        <end position="187"/>
    </location>
</feature>
<keyword evidence="5 7" id="KW-1133">Transmembrane helix</keyword>
<dbReference type="Proteomes" id="UP001056455">
    <property type="component" value="Chromosome"/>
</dbReference>
<dbReference type="Pfam" id="PF09335">
    <property type="entry name" value="VTT_dom"/>
    <property type="match status" value="1"/>
</dbReference>
<evidence type="ECO:0000256" key="2">
    <source>
        <dbReference type="ARBA" id="ARBA00010792"/>
    </source>
</evidence>
<dbReference type="InterPro" id="IPR032816">
    <property type="entry name" value="VTT_dom"/>
</dbReference>
<proteinExistence type="inferred from homology"/>
<evidence type="ECO:0000313" key="9">
    <source>
        <dbReference type="EMBL" id="USQ79766.1"/>
    </source>
</evidence>
<reference evidence="9" key="1">
    <citation type="submission" date="2022-06" db="EMBL/GenBank/DDBJ databases">
        <title>Ornithinimicrobium HY1793.</title>
        <authorList>
            <person name="Huang Y."/>
        </authorList>
    </citation>
    <scope>NUCLEOTIDE SEQUENCE</scope>
    <source>
        <strain evidence="9">HY1793</strain>
    </source>
</reference>
<dbReference type="RefSeq" id="WP_252592870.1">
    <property type="nucleotide sequence ID" value="NZ_CP099489.1"/>
</dbReference>
<dbReference type="PANTHER" id="PTHR30353:SF0">
    <property type="entry name" value="TRANSMEMBRANE PROTEIN"/>
    <property type="match status" value="1"/>
</dbReference>
<protein>
    <submittedName>
        <fullName evidence="9">DedA family protein</fullName>
    </submittedName>
</protein>
<comment type="subcellular location">
    <subcellularLocation>
        <location evidence="1 7">Cell membrane</location>
        <topology evidence="1 7">Multi-pass membrane protein</topology>
    </subcellularLocation>
</comment>
<keyword evidence="10" id="KW-1185">Reference proteome</keyword>
<comment type="similarity">
    <text evidence="2 7">Belongs to the DedA family.</text>
</comment>
<evidence type="ECO:0000259" key="8">
    <source>
        <dbReference type="Pfam" id="PF09335"/>
    </source>
</evidence>
<organism evidence="9 10">
    <name type="scientific">Ornithinimicrobium faecis</name>
    <dbReference type="NCBI Taxonomy" id="2934158"/>
    <lineage>
        <taxon>Bacteria</taxon>
        <taxon>Bacillati</taxon>
        <taxon>Actinomycetota</taxon>
        <taxon>Actinomycetes</taxon>
        <taxon>Micrococcales</taxon>
        <taxon>Ornithinimicrobiaceae</taxon>
        <taxon>Ornithinimicrobium</taxon>
    </lineage>
</organism>
<evidence type="ECO:0000256" key="4">
    <source>
        <dbReference type="ARBA" id="ARBA00022692"/>
    </source>
</evidence>
<evidence type="ECO:0000256" key="5">
    <source>
        <dbReference type="ARBA" id="ARBA00022989"/>
    </source>
</evidence>
<sequence>MVEAINEFVSTHADSQWVLWVVFALCIVDGFFPPLPSESIVVGLAAAAVAVGHPNLWLVFLAAAVGAFIGDNIAYTIGRHWLTGLADSPRPRIRRTMAWAAGQLERRGAVIIMAARYIPVGRVAVNITAGATRFPRWLFVVLDAVAAISWAAYSIAIGTLAGQWLHDNPLLAMAVAVTGGVLLGLLLERLLKLFTGSPHGADFPHDRTEENA</sequence>
<keyword evidence="3 7" id="KW-1003">Cell membrane</keyword>
<evidence type="ECO:0000256" key="6">
    <source>
        <dbReference type="ARBA" id="ARBA00023136"/>
    </source>
</evidence>
<feature type="transmembrane region" description="Helical" evidence="7">
    <location>
        <begin position="17"/>
        <end position="35"/>
    </location>
</feature>
<feature type="transmembrane region" description="Helical" evidence="7">
    <location>
        <begin position="41"/>
        <end position="69"/>
    </location>
</feature>
<keyword evidence="6 7" id="KW-0472">Membrane</keyword>
<accession>A0ABY4YSL4</accession>
<dbReference type="PANTHER" id="PTHR30353">
    <property type="entry name" value="INNER MEMBRANE PROTEIN DEDA-RELATED"/>
    <property type="match status" value="1"/>
</dbReference>
<feature type="domain" description="VTT" evidence="8">
    <location>
        <begin position="44"/>
        <end position="158"/>
    </location>
</feature>
<evidence type="ECO:0000256" key="7">
    <source>
        <dbReference type="RuleBase" id="RU367016"/>
    </source>
</evidence>
<name>A0ABY4YSL4_9MICO</name>
<feature type="transmembrane region" description="Helical" evidence="7">
    <location>
        <begin position="137"/>
        <end position="164"/>
    </location>
</feature>
<evidence type="ECO:0000256" key="1">
    <source>
        <dbReference type="ARBA" id="ARBA00004651"/>
    </source>
</evidence>
<keyword evidence="4 7" id="KW-0812">Transmembrane</keyword>
<gene>
    <name evidence="9" type="ORF">NF556_19610</name>
</gene>
<evidence type="ECO:0000313" key="10">
    <source>
        <dbReference type="Proteomes" id="UP001056455"/>
    </source>
</evidence>
<dbReference type="InterPro" id="IPR032818">
    <property type="entry name" value="DedA-like"/>
</dbReference>
<evidence type="ECO:0000256" key="3">
    <source>
        <dbReference type="ARBA" id="ARBA00022475"/>
    </source>
</evidence>
<dbReference type="EMBL" id="CP099489">
    <property type="protein sequence ID" value="USQ79766.1"/>
    <property type="molecule type" value="Genomic_DNA"/>
</dbReference>